<dbReference type="EMBL" id="RAWG01000354">
    <property type="protein sequence ID" value="RKH34124.1"/>
    <property type="molecule type" value="Genomic_DNA"/>
</dbReference>
<accession>A0A3A8N4G1</accession>
<dbReference type="InterPro" id="IPR000683">
    <property type="entry name" value="Gfo/Idh/MocA-like_OxRdtase_N"/>
</dbReference>
<evidence type="ECO:0000313" key="5">
    <source>
        <dbReference type="Proteomes" id="UP000273405"/>
    </source>
</evidence>
<reference evidence="5" key="1">
    <citation type="submission" date="2018-09" db="EMBL/GenBank/DDBJ databases">
        <authorList>
            <person name="Livingstone P.G."/>
            <person name="Whitworth D.E."/>
        </authorList>
    </citation>
    <scope>NUCLEOTIDE SEQUENCE [LARGE SCALE GENOMIC DNA]</scope>
    <source>
        <strain evidence="5">CA040B</strain>
    </source>
</reference>
<dbReference type="Gene3D" id="3.40.50.720">
    <property type="entry name" value="NAD(P)-binding Rossmann-like Domain"/>
    <property type="match status" value="1"/>
</dbReference>
<dbReference type="InterPro" id="IPR036291">
    <property type="entry name" value="NAD(P)-bd_dom_sf"/>
</dbReference>
<dbReference type="SUPFAM" id="SSF55347">
    <property type="entry name" value="Glyceraldehyde-3-phosphate dehydrogenase-like, C-terminal domain"/>
    <property type="match status" value="1"/>
</dbReference>
<dbReference type="InterPro" id="IPR055170">
    <property type="entry name" value="GFO_IDH_MocA-like_dom"/>
</dbReference>
<sequence>MSASMGRQGARPRVGFLGMGWIGRNRMEALVRSEQVQVVGLCDPSAAAVREARSLAPNAECVASLDALLDLGLDGLVIATPGAVHSEQSLRALARGVSVFCQKPLGRTAAEVQRVVDAARAADRLLGLDLSYRFTAGMRQLRERIQAGALGDIYAVNLVFHNAYGPDKPWFHDPKLAGGGCVMDLGIHLVDLALWVLGFPKVETVTSQRFSQGRPLASREQGVEDFAAAQLQLGTGTAVQLACSWKLPAGCDAVIEAAFYGTQGGAAFRNVDGSFYDFTADAFQGTRRERLSEPPDAWGGRAAVAWATRLGRGERFDAETERLVDVAATLDRLCA</sequence>
<dbReference type="SUPFAM" id="SSF51735">
    <property type="entry name" value="NAD(P)-binding Rossmann-fold domains"/>
    <property type="match status" value="1"/>
</dbReference>
<evidence type="ECO:0000259" key="3">
    <source>
        <dbReference type="Pfam" id="PF22725"/>
    </source>
</evidence>
<dbReference type="PANTHER" id="PTHR43818:SF11">
    <property type="entry name" value="BCDNA.GH03377"/>
    <property type="match status" value="1"/>
</dbReference>
<dbReference type="InterPro" id="IPR050463">
    <property type="entry name" value="Gfo/Idh/MocA_oxidrdct_glycsds"/>
</dbReference>
<comment type="caution">
    <text evidence="4">The sequence shown here is derived from an EMBL/GenBank/DDBJ whole genome shotgun (WGS) entry which is preliminary data.</text>
</comment>
<dbReference type="GO" id="GO:0000166">
    <property type="term" value="F:nucleotide binding"/>
    <property type="evidence" value="ECO:0007669"/>
    <property type="project" value="InterPro"/>
</dbReference>
<evidence type="ECO:0000259" key="2">
    <source>
        <dbReference type="Pfam" id="PF01408"/>
    </source>
</evidence>
<dbReference type="GO" id="GO:0016491">
    <property type="term" value="F:oxidoreductase activity"/>
    <property type="evidence" value="ECO:0007669"/>
    <property type="project" value="UniProtKB-KW"/>
</dbReference>
<keyword evidence="5" id="KW-1185">Reference proteome</keyword>
<protein>
    <submittedName>
        <fullName evidence="4">Gfo/Idh/MocA family oxidoreductase</fullName>
    </submittedName>
</protein>
<dbReference type="PANTHER" id="PTHR43818">
    <property type="entry name" value="BCDNA.GH03377"/>
    <property type="match status" value="1"/>
</dbReference>
<organism evidence="4 5">
    <name type="scientific">Corallococcus sicarius</name>
    <dbReference type="NCBI Taxonomy" id="2316726"/>
    <lineage>
        <taxon>Bacteria</taxon>
        <taxon>Pseudomonadati</taxon>
        <taxon>Myxococcota</taxon>
        <taxon>Myxococcia</taxon>
        <taxon>Myxococcales</taxon>
        <taxon>Cystobacterineae</taxon>
        <taxon>Myxococcaceae</taxon>
        <taxon>Corallococcus</taxon>
    </lineage>
</organism>
<name>A0A3A8N4G1_9BACT</name>
<evidence type="ECO:0000256" key="1">
    <source>
        <dbReference type="ARBA" id="ARBA00023002"/>
    </source>
</evidence>
<keyword evidence="1" id="KW-0560">Oxidoreductase</keyword>
<proteinExistence type="predicted"/>
<dbReference type="Pfam" id="PF01408">
    <property type="entry name" value="GFO_IDH_MocA"/>
    <property type="match status" value="1"/>
</dbReference>
<dbReference type="AlphaFoldDB" id="A0A3A8N4G1"/>
<dbReference type="Proteomes" id="UP000273405">
    <property type="component" value="Unassembled WGS sequence"/>
</dbReference>
<dbReference type="RefSeq" id="WP_120629608.1">
    <property type="nucleotide sequence ID" value="NZ_RAWG01000354.1"/>
</dbReference>
<evidence type="ECO:0000313" key="4">
    <source>
        <dbReference type="EMBL" id="RKH34124.1"/>
    </source>
</evidence>
<feature type="domain" description="GFO/IDH/MocA-like oxidoreductase" evidence="3">
    <location>
        <begin position="138"/>
        <end position="265"/>
    </location>
</feature>
<gene>
    <name evidence="4" type="ORF">D7X12_35320</name>
</gene>
<dbReference type="OrthoDB" id="9792935at2"/>
<dbReference type="Pfam" id="PF22725">
    <property type="entry name" value="GFO_IDH_MocA_C3"/>
    <property type="match status" value="1"/>
</dbReference>
<feature type="domain" description="Gfo/Idh/MocA-like oxidoreductase N-terminal" evidence="2">
    <location>
        <begin position="13"/>
        <end position="126"/>
    </location>
</feature>
<dbReference type="Gene3D" id="3.30.360.10">
    <property type="entry name" value="Dihydrodipicolinate Reductase, domain 2"/>
    <property type="match status" value="1"/>
</dbReference>